<dbReference type="InterPro" id="IPR011040">
    <property type="entry name" value="Sialidase"/>
</dbReference>
<dbReference type="AlphaFoldDB" id="A0A2S9J7M2"/>
<accession>A0A2S9J7M2</accession>
<name>A0A2S9J7M2_9SPHI</name>
<organism evidence="2 3">
    <name type="scientific">Sphingobacterium haloxyli</name>
    <dbReference type="NCBI Taxonomy" id="2100533"/>
    <lineage>
        <taxon>Bacteria</taxon>
        <taxon>Pseudomonadati</taxon>
        <taxon>Bacteroidota</taxon>
        <taxon>Sphingobacteriia</taxon>
        <taxon>Sphingobacteriales</taxon>
        <taxon>Sphingobacteriaceae</taxon>
        <taxon>Sphingobacterium</taxon>
    </lineage>
</organism>
<evidence type="ECO:0000313" key="2">
    <source>
        <dbReference type="EMBL" id="PRD48747.1"/>
    </source>
</evidence>
<gene>
    <name evidence="2" type="ORF">C5745_02050</name>
</gene>
<protein>
    <recommendedName>
        <fullName evidence="1">Sialidase domain-containing protein</fullName>
    </recommendedName>
</protein>
<dbReference type="InterPro" id="IPR036278">
    <property type="entry name" value="Sialidase_sf"/>
</dbReference>
<evidence type="ECO:0000259" key="1">
    <source>
        <dbReference type="Pfam" id="PF13088"/>
    </source>
</evidence>
<dbReference type="EMBL" id="PVBQ01000002">
    <property type="protein sequence ID" value="PRD48747.1"/>
    <property type="molecule type" value="Genomic_DNA"/>
</dbReference>
<comment type="caution">
    <text evidence="2">The sequence shown here is derived from an EMBL/GenBank/DDBJ whole genome shotgun (WGS) entry which is preliminary data.</text>
</comment>
<dbReference type="RefSeq" id="WP_105715315.1">
    <property type="nucleotide sequence ID" value="NZ_PVBQ01000002.1"/>
</dbReference>
<reference evidence="2 3" key="1">
    <citation type="submission" date="2018-02" db="EMBL/GenBank/DDBJ databases">
        <title>The draft genome of Sphingobacterium sp. 5JN-11.</title>
        <authorList>
            <person name="Liu L."/>
            <person name="Li L."/>
            <person name="Liang L."/>
            <person name="Zhang X."/>
            <person name="Wang T."/>
        </authorList>
    </citation>
    <scope>NUCLEOTIDE SEQUENCE [LARGE SCALE GENOMIC DNA]</scope>
    <source>
        <strain evidence="2 3">5JN-11</strain>
    </source>
</reference>
<evidence type="ECO:0000313" key="3">
    <source>
        <dbReference type="Proteomes" id="UP000239711"/>
    </source>
</evidence>
<keyword evidence="3" id="KW-1185">Reference proteome</keyword>
<dbReference type="SUPFAM" id="SSF50939">
    <property type="entry name" value="Sialidases"/>
    <property type="match status" value="1"/>
</dbReference>
<dbReference type="Pfam" id="PF13088">
    <property type="entry name" value="BNR_2"/>
    <property type="match status" value="1"/>
</dbReference>
<feature type="domain" description="Sialidase" evidence="1">
    <location>
        <begin position="265"/>
        <end position="415"/>
    </location>
</feature>
<sequence>MKWKEKIKCVFRWTGLLLIAVQICSCEKSTDNENDPDPDDDGSTEGIEIKVGSKTFTTNKYTAAGTPVVPMWDLPLFNPLIDDGTGGFELLDNAEHASVWQPQSLAEGAYNHYACLAYHNGRFYAMWGNHQYGEDGPGQKVMWASSDEWGSWTGAEELFPSPGPMLPRDDNGIHLKPDRWAVIDDELYAITYVVGAGTGYPIARQVHENGEIGEPFLVTPLPNNSGLPEYMDEEDHSGPPPVIGGRLRDWYDETDQVSWWAGGEWGVRRTGVDGQTLIECFMYRAKDDNLVVMLRDWGHWNNPVHNNRIYVSFRSDDGGVWSAPYPSDIPDSPSRGEAVTLDDGTVLLIGNQIVNVFDRAEYLNRTPITVAISQDGYVFDRVYSLRANAPTTWRLAGGIGGRNPGFAYSSSLVHEGWLYTLYSIGKEDMGITRVRLSDLGL</sequence>
<dbReference type="Proteomes" id="UP000239711">
    <property type="component" value="Unassembled WGS sequence"/>
</dbReference>
<dbReference type="CDD" id="cd15482">
    <property type="entry name" value="Sialidase_non-viral"/>
    <property type="match status" value="1"/>
</dbReference>
<dbReference type="OrthoDB" id="177453at2"/>
<proteinExistence type="predicted"/>